<evidence type="ECO:0000259" key="9">
    <source>
        <dbReference type="PROSITE" id="PS51193"/>
    </source>
</evidence>
<dbReference type="SMART" id="SM00491">
    <property type="entry name" value="HELICc2"/>
    <property type="match status" value="1"/>
</dbReference>
<protein>
    <recommendedName>
        <fullName evidence="6">DNA 5'-3' helicase</fullName>
        <ecNumber evidence="6">5.6.2.3</ecNumber>
    </recommendedName>
</protein>
<reference evidence="10" key="1">
    <citation type="journal article" date="2020" name="mSystems">
        <title>Genome- and Community-Level Interaction Insights into Carbon Utilization and Element Cycling Functions of Hydrothermarchaeota in Hydrothermal Sediment.</title>
        <authorList>
            <person name="Zhou Z."/>
            <person name="Liu Y."/>
            <person name="Xu W."/>
            <person name="Pan J."/>
            <person name="Luo Z.H."/>
            <person name="Li M."/>
        </authorList>
    </citation>
    <scope>NUCLEOTIDE SEQUENCE [LARGE SCALE GENOMIC DNA]</scope>
    <source>
        <strain evidence="10">SpSt-114</strain>
    </source>
</reference>
<keyword evidence="2" id="KW-0547">Nucleotide-binding</keyword>
<evidence type="ECO:0000256" key="1">
    <source>
        <dbReference type="ARBA" id="ARBA00001966"/>
    </source>
</evidence>
<dbReference type="SUPFAM" id="SSF52540">
    <property type="entry name" value="P-loop containing nucleoside triphosphate hydrolases"/>
    <property type="match status" value="1"/>
</dbReference>
<dbReference type="Pfam" id="PF00270">
    <property type="entry name" value="DEAD"/>
    <property type="match status" value="1"/>
</dbReference>
<dbReference type="EC" id="5.6.2.3" evidence="6"/>
<dbReference type="InterPro" id="IPR045028">
    <property type="entry name" value="DinG/Rad3-like"/>
</dbReference>
<evidence type="ECO:0000256" key="5">
    <source>
        <dbReference type="ARBA" id="ARBA00038058"/>
    </source>
</evidence>
<evidence type="ECO:0000259" key="8">
    <source>
        <dbReference type="PROSITE" id="PS51192"/>
    </source>
</evidence>
<dbReference type="InterPro" id="IPR006555">
    <property type="entry name" value="ATP-dep_Helicase_C"/>
</dbReference>
<comment type="similarity">
    <text evidence="5">Belongs to the helicase family. DinG subfamily.</text>
</comment>
<feature type="domain" description="Helicase ATP-binding" evidence="8">
    <location>
        <begin position="28"/>
        <end position="241"/>
    </location>
</feature>
<feature type="domain" description="Helicase ATP-binding" evidence="9">
    <location>
        <begin position="6"/>
        <end position="273"/>
    </location>
</feature>
<dbReference type="PROSITE" id="PS51192">
    <property type="entry name" value="HELICASE_ATP_BIND_1"/>
    <property type="match status" value="1"/>
</dbReference>
<dbReference type="GO" id="GO:0016818">
    <property type="term" value="F:hydrolase activity, acting on acid anhydrides, in phosphorus-containing anhydrides"/>
    <property type="evidence" value="ECO:0007669"/>
    <property type="project" value="InterPro"/>
</dbReference>
<sequence length="634" mass="74723">MSSQLYQFLLKKGLEPRKAQEEFFSIVHKTIEEGSISIVQAPTGTGKTYGYLIPIIERGEKAIISTGTKLLQEQLRRDIETLRSYYFYLTGEDVDYLVLKGKSNYLCLDRLKAMPSDQVPAELEDLLDSQWDGDVEFARVDPEFWSKVCVDDDYCTPHYRSICKHRDECYYWAKLKRREKEARILIINHALLALKDFEDPQERLLVIDEAHELDKYITSSLTDGISTYTLRVEIMERVLQFLPDADNVDVEGFFERNFSGLFKSEQEQVPLQDLGPYVKDFEDSILKPLNLYHKRIKEKLISEVHHFLTSSMWVSEKFAEYLRRSRLLDWEEYFQLKVGFEEPSEEEEKLIKKLKSYELLERRLQRVKDFYKSMKERPAELGFAVSRKWSSKLRTFNYRLERFPVFPAGYFDLNGYKGVVITSATADPEDLYYTMGIVGNYYELPHSFPYERVEFVVYGVSPKEKREWEECLRFAYKRLRTLYDKVLVLLTNKEQIELFKGEEGLAIQGEDRLSFLVEALRRGDIKALVGLDSLWFGVDVKGRKGLLMAKLPFDSPEDPLTYHRIRYLREIGEDPFEYQKRKALIKFRQGIGRLMRSKEDGGTIVLCDRRIFKFREFKQVVEELGIRIKYIKNA</sequence>
<evidence type="ECO:0000256" key="4">
    <source>
        <dbReference type="ARBA" id="ARBA00022840"/>
    </source>
</evidence>
<dbReference type="PANTHER" id="PTHR11472">
    <property type="entry name" value="DNA REPAIR DEAD HELICASE RAD3/XP-D SUBFAMILY MEMBER"/>
    <property type="match status" value="1"/>
</dbReference>
<evidence type="ECO:0000256" key="7">
    <source>
        <dbReference type="ARBA" id="ARBA00048954"/>
    </source>
</evidence>
<dbReference type="GO" id="GO:0043139">
    <property type="term" value="F:5'-3' DNA helicase activity"/>
    <property type="evidence" value="ECO:0007669"/>
    <property type="project" value="UniProtKB-EC"/>
</dbReference>
<dbReference type="EMBL" id="DSAC01000088">
    <property type="protein sequence ID" value="HHO74364.1"/>
    <property type="molecule type" value="Genomic_DNA"/>
</dbReference>
<evidence type="ECO:0000256" key="3">
    <source>
        <dbReference type="ARBA" id="ARBA00022801"/>
    </source>
</evidence>
<dbReference type="InterPro" id="IPR014001">
    <property type="entry name" value="Helicase_ATP-bd"/>
</dbReference>
<evidence type="ECO:0000256" key="6">
    <source>
        <dbReference type="ARBA" id="ARBA00044969"/>
    </source>
</evidence>
<dbReference type="PANTHER" id="PTHR11472:SF34">
    <property type="entry name" value="REGULATOR OF TELOMERE ELONGATION HELICASE 1"/>
    <property type="match status" value="1"/>
</dbReference>
<dbReference type="Gene3D" id="3.40.50.300">
    <property type="entry name" value="P-loop containing nucleotide triphosphate hydrolases"/>
    <property type="match status" value="2"/>
</dbReference>
<dbReference type="InterPro" id="IPR027417">
    <property type="entry name" value="P-loop_NTPase"/>
</dbReference>
<comment type="catalytic activity">
    <reaction evidence="7">
        <text>ATP + H2O = ADP + phosphate + H(+)</text>
        <dbReference type="Rhea" id="RHEA:13065"/>
        <dbReference type="ChEBI" id="CHEBI:15377"/>
        <dbReference type="ChEBI" id="CHEBI:15378"/>
        <dbReference type="ChEBI" id="CHEBI:30616"/>
        <dbReference type="ChEBI" id="CHEBI:43474"/>
        <dbReference type="ChEBI" id="CHEBI:456216"/>
        <dbReference type="EC" id="5.6.2.3"/>
    </reaction>
</comment>
<dbReference type="GO" id="GO:0005524">
    <property type="term" value="F:ATP binding"/>
    <property type="evidence" value="ECO:0007669"/>
    <property type="project" value="UniProtKB-KW"/>
</dbReference>
<dbReference type="InterPro" id="IPR011545">
    <property type="entry name" value="DEAD/DEAH_box_helicase_dom"/>
</dbReference>
<keyword evidence="4" id="KW-0067">ATP-binding</keyword>
<dbReference type="Pfam" id="PF13307">
    <property type="entry name" value="Helicase_C_2"/>
    <property type="match status" value="1"/>
</dbReference>
<keyword evidence="10" id="KW-0347">Helicase</keyword>
<gene>
    <name evidence="10" type="ORF">ENN04_07020</name>
</gene>
<dbReference type="GO" id="GO:0006139">
    <property type="term" value="P:nucleobase-containing compound metabolic process"/>
    <property type="evidence" value="ECO:0007669"/>
    <property type="project" value="InterPro"/>
</dbReference>
<dbReference type="InterPro" id="IPR014013">
    <property type="entry name" value="Helic_SF1/SF2_ATP-bd_DinG/Rad3"/>
</dbReference>
<comment type="caution">
    <text evidence="10">The sequence shown here is derived from an EMBL/GenBank/DDBJ whole genome shotgun (WGS) entry which is preliminary data.</text>
</comment>
<organism evidence="10">
    <name type="scientific">Thermocrinis ruber</name>
    <dbReference type="NCBI Taxonomy" id="75906"/>
    <lineage>
        <taxon>Bacteria</taxon>
        <taxon>Pseudomonadati</taxon>
        <taxon>Aquificota</taxon>
        <taxon>Aquificia</taxon>
        <taxon>Aquificales</taxon>
        <taxon>Aquificaceae</taxon>
        <taxon>Thermocrinis</taxon>
    </lineage>
</organism>
<name>A0A7C5SYX7_9AQUI</name>
<comment type="cofactor">
    <cofactor evidence="1">
        <name>[4Fe-4S] cluster</name>
        <dbReference type="ChEBI" id="CHEBI:49883"/>
    </cofactor>
</comment>
<accession>A0A7C5SYX7</accession>
<keyword evidence="3" id="KW-0378">Hydrolase</keyword>
<dbReference type="GO" id="GO:0003676">
    <property type="term" value="F:nucleic acid binding"/>
    <property type="evidence" value="ECO:0007669"/>
    <property type="project" value="InterPro"/>
</dbReference>
<proteinExistence type="inferred from homology"/>
<dbReference type="PROSITE" id="PS51193">
    <property type="entry name" value="HELICASE_ATP_BIND_2"/>
    <property type="match status" value="1"/>
</dbReference>
<evidence type="ECO:0000313" key="10">
    <source>
        <dbReference type="EMBL" id="HHO74364.1"/>
    </source>
</evidence>
<dbReference type="SMART" id="SM00487">
    <property type="entry name" value="DEXDc"/>
    <property type="match status" value="1"/>
</dbReference>
<evidence type="ECO:0000256" key="2">
    <source>
        <dbReference type="ARBA" id="ARBA00022741"/>
    </source>
</evidence>
<dbReference type="AlphaFoldDB" id="A0A7C5SYX7"/>